<dbReference type="EMBL" id="CP015163">
    <property type="protein sequence ID" value="AXB47702.1"/>
    <property type="molecule type" value="Genomic_DNA"/>
</dbReference>
<proteinExistence type="predicted"/>
<dbReference type="InterPro" id="IPR034660">
    <property type="entry name" value="DinB/YfiT-like"/>
</dbReference>
<keyword evidence="3" id="KW-1185">Reference proteome</keyword>
<gene>
    <name evidence="2" type="ORF">A4R43_38975</name>
</gene>
<reference evidence="2 3" key="1">
    <citation type="submission" date="2016-04" db="EMBL/GenBank/DDBJ databases">
        <title>Complete genome sequence and analysis of deep-sea sediment isolate, Amycolatopsis sp. WP1.</title>
        <authorList>
            <person name="Wang H."/>
            <person name="Chen S."/>
            <person name="Wu Q."/>
        </authorList>
    </citation>
    <scope>NUCLEOTIDE SEQUENCE [LARGE SCALE GENOMIC DNA]</scope>
    <source>
        <strain evidence="2 3">WP1</strain>
    </source>
</reference>
<dbReference type="NCBIfam" id="TIGR03083">
    <property type="entry name" value="maleylpyruvate isomerase family mycothiol-dependent enzyme"/>
    <property type="match status" value="1"/>
</dbReference>
<evidence type="ECO:0000313" key="3">
    <source>
        <dbReference type="Proteomes" id="UP000250434"/>
    </source>
</evidence>
<evidence type="ECO:0000313" key="2">
    <source>
        <dbReference type="EMBL" id="AXB47702.1"/>
    </source>
</evidence>
<dbReference type="GO" id="GO:0046872">
    <property type="term" value="F:metal ion binding"/>
    <property type="evidence" value="ECO:0007669"/>
    <property type="project" value="InterPro"/>
</dbReference>
<dbReference type="KEGG" id="aab:A4R43_38975"/>
<dbReference type="SUPFAM" id="SSF109854">
    <property type="entry name" value="DinB/YfiT-like putative metalloenzymes"/>
    <property type="match status" value="1"/>
</dbReference>
<dbReference type="Pfam" id="PF11716">
    <property type="entry name" value="MDMPI_N"/>
    <property type="match status" value="1"/>
</dbReference>
<name>A0A344LI28_9PSEU</name>
<dbReference type="InterPro" id="IPR017520">
    <property type="entry name" value="CHP03086"/>
</dbReference>
<evidence type="ECO:0000259" key="1">
    <source>
        <dbReference type="Pfam" id="PF11716"/>
    </source>
</evidence>
<feature type="domain" description="Mycothiol-dependent maleylpyruvate isomerase metal-binding" evidence="1">
    <location>
        <begin position="9"/>
        <end position="130"/>
    </location>
</feature>
<dbReference type="InterPro" id="IPR017517">
    <property type="entry name" value="Maleyloyr_isom"/>
</dbReference>
<protein>
    <recommendedName>
        <fullName evidence="1">Mycothiol-dependent maleylpyruvate isomerase metal-binding domain-containing protein</fullName>
    </recommendedName>
</protein>
<dbReference type="InterPro" id="IPR024344">
    <property type="entry name" value="MDMPI_metal-binding"/>
</dbReference>
<dbReference type="NCBIfam" id="TIGR03086">
    <property type="entry name" value="TIGR03086 family metal-binding protein"/>
    <property type="match status" value="1"/>
</dbReference>
<dbReference type="Proteomes" id="UP000250434">
    <property type="component" value="Chromosome"/>
</dbReference>
<dbReference type="AlphaFoldDB" id="A0A344LI28"/>
<dbReference type="RefSeq" id="WP_236808541.1">
    <property type="nucleotide sequence ID" value="NZ_CP015163.1"/>
</dbReference>
<accession>A0A344LI28</accession>
<sequence>MTDPLDDLTAATARVAELIDGIRRWDAETPCPAWNVRDVVNHLVLGNRLFTGILRGEAAVTPEALDPAKSDALGDAPADAYRKATGELRTEFRQPEIRTRIFEVPVGAVPGVAAILLRTTEELVHGWDLARATGQPPGFPEDVAERALEFSRAKLADVPPDRSPFAPPKQVPSGAPAIDRLAALLGR</sequence>
<organism evidence="2 3">
    <name type="scientific">Amycolatopsis albispora</name>
    <dbReference type="NCBI Taxonomy" id="1804986"/>
    <lineage>
        <taxon>Bacteria</taxon>
        <taxon>Bacillati</taxon>
        <taxon>Actinomycetota</taxon>
        <taxon>Actinomycetes</taxon>
        <taxon>Pseudonocardiales</taxon>
        <taxon>Pseudonocardiaceae</taxon>
        <taxon>Amycolatopsis</taxon>
    </lineage>
</organism>
<dbReference type="Gene3D" id="1.20.120.450">
    <property type="entry name" value="dinb family like domain"/>
    <property type="match status" value="1"/>
</dbReference>